<keyword evidence="1" id="KW-1133">Transmembrane helix</keyword>
<dbReference type="PROSITE" id="PS50914">
    <property type="entry name" value="BON"/>
    <property type="match status" value="1"/>
</dbReference>
<keyword evidence="4" id="KW-1185">Reference proteome</keyword>
<dbReference type="InterPro" id="IPR023393">
    <property type="entry name" value="START-like_dom_sf"/>
</dbReference>
<proteinExistence type="predicted"/>
<name>A0ABV5IM31_9ACTN</name>
<dbReference type="SUPFAM" id="SSF55961">
    <property type="entry name" value="Bet v1-like"/>
    <property type="match status" value="1"/>
</dbReference>
<evidence type="ECO:0000313" key="3">
    <source>
        <dbReference type="EMBL" id="MFB9205588.1"/>
    </source>
</evidence>
<dbReference type="EMBL" id="JBHMEI010000030">
    <property type="protein sequence ID" value="MFB9205588.1"/>
    <property type="molecule type" value="Genomic_DNA"/>
</dbReference>
<gene>
    <name evidence="3" type="ORF">ACFFV7_30645</name>
</gene>
<comment type="caution">
    <text evidence="3">The sequence shown here is derived from an EMBL/GenBank/DDBJ whole genome shotgun (WGS) entry which is preliminary data.</text>
</comment>
<dbReference type="PANTHER" id="PTHR33824:SF7">
    <property type="entry name" value="POLYKETIDE CYCLASE_DEHYDRASE AND LIPID TRANSPORT SUPERFAMILY PROTEIN"/>
    <property type="match status" value="1"/>
</dbReference>
<organism evidence="3 4">
    <name type="scientific">Nonomuraea spiralis</name>
    <dbReference type="NCBI Taxonomy" id="46182"/>
    <lineage>
        <taxon>Bacteria</taxon>
        <taxon>Bacillati</taxon>
        <taxon>Actinomycetota</taxon>
        <taxon>Actinomycetes</taxon>
        <taxon>Streptosporangiales</taxon>
        <taxon>Streptosporangiaceae</taxon>
        <taxon>Nonomuraea</taxon>
    </lineage>
</organism>
<protein>
    <submittedName>
        <fullName evidence="3">SRPBCC family protein</fullName>
    </submittedName>
</protein>
<feature type="transmembrane region" description="Helical" evidence="1">
    <location>
        <begin position="38"/>
        <end position="55"/>
    </location>
</feature>
<dbReference type="Pfam" id="PF04972">
    <property type="entry name" value="BON"/>
    <property type="match status" value="1"/>
</dbReference>
<feature type="domain" description="BON" evidence="2">
    <location>
        <begin position="110"/>
        <end position="176"/>
    </location>
</feature>
<dbReference type="Proteomes" id="UP001589647">
    <property type="component" value="Unassembled WGS sequence"/>
</dbReference>
<keyword evidence="1" id="KW-0472">Membrane</keyword>
<sequence length="413" mass="45479">MRTTAFRGINPINGELRQPAPRRFQLVRAERRRRSHPVVAAVAGACVGAVVTYLLDPDRGRTRRARVRDKGSHATHEVRDGLGVLGRDLSNRGRGSAAAARYRLTGGSADDRVLHERVRAELGRHISHPHAVEVDVHERVVTLTGDVLAGEDERARQKVRRIPGVRHVETNWHVHQDGSAVPRLQGQGRRRRAVPELMQQRWSPTTRLLAGGAAASIWAMTKGLPRPLSWLSRCAASALAVRAATNLPLRRLTGVNAGREAIHVNAAVSIAAPLEAVWPMVSDYSLFPRFMPDVEEVRLSADELRSHWVIRGPAGTRIRFTATETKREEGAEIAWKSTEGELIAHTGVLRVDAQADGRTRVQVHLCYNPIAGAAGHAIAGLLGAHPARKLRQDLMRLKEHIENQVRPVAPTLL</sequence>
<reference evidence="3 4" key="1">
    <citation type="submission" date="2024-09" db="EMBL/GenBank/DDBJ databases">
        <authorList>
            <person name="Sun Q."/>
            <person name="Mori K."/>
        </authorList>
    </citation>
    <scope>NUCLEOTIDE SEQUENCE [LARGE SCALE GENOMIC DNA]</scope>
    <source>
        <strain evidence="3 4">CCM 3426</strain>
    </source>
</reference>
<accession>A0ABV5IM31</accession>
<dbReference type="InterPro" id="IPR047137">
    <property type="entry name" value="ORF3"/>
</dbReference>
<dbReference type="InterPro" id="IPR019587">
    <property type="entry name" value="Polyketide_cyclase/dehydratase"/>
</dbReference>
<keyword evidence="1" id="KW-0812">Transmembrane</keyword>
<dbReference type="Pfam" id="PF10604">
    <property type="entry name" value="Polyketide_cyc2"/>
    <property type="match status" value="1"/>
</dbReference>
<dbReference type="CDD" id="cd07817">
    <property type="entry name" value="SRPBCC_8"/>
    <property type="match status" value="1"/>
</dbReference>
<dbReference type="InterPro" id="IPR007055">
    <property type="entry name" value="BON_dom"/>
</dbReference>
<evidence type="ECO:0000259" key="2">
    <source>
        <dbReference type="PROSITE" id="PS50914"/>
    </source>
</evidence>
<dbReference type="Gene3D" id="3.30.1340.30">
    <property type="match status" value="1"/>
</dbReference>
<dbReference type="Gene3D" id="3.30.530.20">
    <property type="match status" value="1"/>
</dbReference>
<dbReference type="PANTHER" id="PTHR33824">
    <property type="entry name" value="POLYKETIDE CYCLASE/DEHYDRASE AND LIPID TRANSPORT SUPERFAMILY PROTEIN"/>
    <property type="match status" value="1"/>
</dbReference>
<evidence type="ECO:0000256" key="1">
    <source>
        <dbReference type="SAM" id="Phobius"/>
    </source>
</evidence>
<evidence type="ECO:0000313" key="4">
    <source>
        <dbReference type="Proteomes" id="UP001589647"/>
    </source>
</evidence>
<dbReference type="RefSeq" id="WP_189649600.1">
    <property type="nucleotide sequence ID" value="NZ_BMRC01000010.1"/>
</dbReference>